<proteinExistence type="predicted"/>
<feature type="region of interest" description="Disordered" evidence="4">
    <location>
        <begin position="495"/>
        <end position="533"/>
    </location>
</feature>
<organism evidence="7 8">
    <name type="scientific">Scleropages formosus</name>
    <name type="common">Asian bonytongue</name>
    <name type="synonym">Osteoglossum formosum</name>
    <dbReference type="NCBI Taxonomy" id="113540"/>
    <lineage>
        <taxon>Eukaryota</taxon>
        <taxon>Metazoa</taxon>
        <taxon>Chordata</taxon>
        <taxon>Craniata</taxon>
        <taxon>Vertebrata</taxon>
        <taxon>Euteleostomi</taxon>
        <taxon>Actinopterygii</taxon>
        <taxon>Neopterygii</taxon>
        <taxon>Teleostei</taxon>
        <taxon>Osteoglossocephala</taxon>
        <taxon>Osteoglossomorpha</taxon>
        <taxon>Osteoglossiformes</taxon>
        <taxon>Osteoglossidae</taxon>
        <taxon>Scleropages</taxon>
    </lineage>
</organism>
<comment type="subcellular location">
    <subcellularLocation>
        <location evidence="1">Secreted</location>
    </subcellularLocation>
</comment>
<dbReference type="InterPro" id="IPR050605">
    <property type="entry name" value="Olfactomedin-like_domain"/>
</dbReference>
<keyword evidence="5" id="KW-0732">Signal</keyword>
<evidence type="ECO:0000256" key="5">
    <source>
        <dbReference type="SAM" id="SignalP"/>
    </source>
</evidence>
<evidence type="ECO:0000313" key="8">
    <source>
        <dbReference type="Proteomes" id="UP000694397"/>
    </source>
</evidence>
<evidence type="ECO:0000256" key="3">
    <source>
        <dbReference type="PROSITE-ProRule" id="PRU00446"/>
    </source>
</evidence>
<dbReference type="InterPro" id="IPR003112">
    <property type="entry name" value="Olfac-like_dom"/>
</dbReference>
<dbReference type="GO" id="GO:0005615">
    <property type="term" value="C:extracellular space"/>
    <property type="evidence" value="ECO:0007669"/>
    <property type="project" value="TreeGrafter"/>
</dbReference>
<accession>A0A8C9UZG8</accession>
<name>A0A8C9UZG8_SCLFO</name>
<reference evidence="7" key="2">
    <citation type="submission" date="2025-08" db="UniProtKB">
        <authorList>
            <consortium name="Ensembl"/>
        </authorList>
    </citation>
    <scope>IDENTIFICATION</scope>
</reference>
<reference evidence="7" key="3">
    <citation type="submission" date="2025-09" db="UniProtKB">
        <authorList>
            <consortium name="Ensembl"/>
        </authorList>
    </citation>
    <scope>IDENTIFICATION</scope>
</reference>
<dbReference type="GeneTree" id="ENSGT00940000157757"/>
<feature type="domain" description="Olfactomedin-like" evidence="6">
    <location>
        <begin position="533"/>
        <end position="790"/>
    </location>
</feature>
<feature type="signal peptide" evidence="5">
    <location>
        <begin position="1"/>
        <end position="21"/>
    </location>
</feature>
<evidence type="ECO:0000256" key="2">
    <source>
        <dbReference type="ARBA" id="ARBA00022525"/>
    </source>
</evidence>
<dbReference type="Ensembl" id="ENSSFOT00015008928.2">
    <property type="protein sequence ID" value="ENSSFOP00015008803.2"/>
    <property type="gene ID" value="ENSSFOG00015005756.2"/>
</dbReference>
<comment type="caution">
    <text evidence="3">Lacks conserved residue(s) required for the propagation of feature annotation.</text>
</comment>
<reference evidence="7 8" key="1">
    <citation type="submission" date="2019-04" db="EMBL/GenBank/DDBJ databases">
        <authorList>
            <consortium name="Wellcome Sanger Institute Data Sharing"/>
        </authorList>
    </citation>
    <scope>NUCLEOTIDE SEQUENCE [LARGE SCALE GENOMIC DNA]</scope>
</reference>
<dbReference type="GO" id="GO:0007165">
    <property type="term" value="P:signal transduction"/>
    <property type="evidence" value="ECO:0007669"/>
    <property type="project" value="TreeGrafter"/>
</dbReference>
<evidence type="ECO:0000313" key="7">
    <source>
        <dbReference type="Ensembl" id="ENSSFOP00015008803.2"/>
    </source>
</evidence>
<protein>
    <submittedName>
        <fullName evidence="7">Olfactomedin like 2B</fullName>
    </submittedName>
</protein>
<dbReference type="Pfam" id="PF02191">
    <property type="entry name" value="OLF"/>
    <property type="match status" value="1"/>
</dbReference>
<evidence type="ECO:0000256" key="4">
    <source>
        <dbReference type="SAM" id="MobiDB-lite"/>
    </source>
</evidence>
<feature type="compositionally biased region" description="Polar residues" evidence="4">
    <location>
        <begin position="508"/>
        <end position="528"/>
    </location>
</feature>
<feature type="region of interest" description="Disordered" evidence="4">
    <location>
        <begin position="400"/>
        <end position="438"/>
    </location>
</feature>
<dbReference type="PANTHER" id="PTHR23192">
    <property type="entry name" value="OLFACTOMEDIN-RELATED"/>
    <property type="match status" value="1"/>
</dbReference>
<dbReference type="OrthoDB" id="8626508at2759"/>
<feature type="chain" id="PRO_5034684247" evidence="5">
    <location>
        <begin position="22"/>
        <end position="790"/>
    </location>
</feature>
<dbReference type="AlphaFoldDB" id="A0A8C9UZG8"/>
<sequence length="790" mass="88160">MSALGLLSLLCCAALTCGTAGDPGHGERFGERYDTPEEEADNQHDVLSQLLGDYEKVKAVSEGSDCACKCVVRPLSRSACQLMEREGSAQPEDFYTVETVTRGSDCKCACIAPPSALNPCEAELRLKKLRDAGQNGVKLSTVMELLEGSFYGMDLLKLHSVTTKLLNRVENLEKQVVSENHMKETVNLKETFYKEKQLKESQSHQHVEKKKHITELGDTAAAFVRTEKKYEEKFVGNHGYVQPQLKRSRSSPPVEPKRMLEEQQITKHMRTRPHGTVVRGITFYKSNTVEEADPDEHLVEAEVLSGDGSIDLLIEDQLLEHKVPTLKTHWRTKPGTTPFVAVNTQAGGTQSAHSTQAPRTEPAAVTMLPEPQPAYAINSVATMESVAWGTSLNTEAATTMTSATPTTTVPLTPTATLTSTTPTTSSTPTTTNTPMMPNTPNIAIAPTTPAHTVEAAITVETTAPATTTRATEPTMPQLTTSLTTMQNHITIPVASPTRAPSRSRSGKSKYSISWTESASQEELQQGPTETPGECKDTLATISEPVTHNTYGRSEGAWMKDPGAQDDKIYVTNYYYGNNLLEFQNMEVFKQGRFTNSYKLPYNWIGTGHVVYNGAFFYNRAFSRDIIKFDLRRRYVAAWTMLHDAIFEEATPWRWRGHSDIDFAVDESGLWVVYPAMDEEGYHQEVIMLSKLNPVDLTIQKETSWRTGLRKNFYGNCFVVCGVLYAVDKHDQMNANISYAFDTHTHTQMVPRLPFVNNYNYTTQIDYNPKDRLLYAWDNGHQVTYNVIFAY</sequence>
<dbReference type="PANTHER" id="PTHR23192:SF37">
    <property type="entry name" value="OLFACTOMEDIN-LIKE PROTEIN 2B"/>
    <property type="match status" value="1"/>
</dbReference>
<dbReference type="PROSITE" id="PS51132">
    <property type="entry name" value="OLF"/>
    <property type="match status" value="1"/>
</dbReference>
<keyword evidence="8" id="KW-1185">Reference proteome</keyword>
<evidence type="ECO:0000256" key="1">
    <source>
        <dbReference type="ARBA" id="ARBA00004613"/>
    </source>
</evidence>
<keyword evidence="2" id="KW-0964">Secreted</keyword>
<gene>
    <name evidence="7" type="primary">OLFML2B</name>
    <name evidence="7" type="synonym">olfml2ba</name>
</gene>
<evidence type="ECO:0000259" key="6">
    <source>
        <dbReference type="PROSITE" id="PS51132"/>
    </source>
</evidence>
<dbReference type="SMART" id="SM00284">
    <property type="entry name" value="OLF"/>
    <property type="match status" value="1"/>
</dbReference>
<dbReference type="Proteomes" id="UP000694397">
    <property type="component" value="Chromosome 9"/>
</dbReference>